<dbReference type="RefSeq" id="WP_146789203.1">
    <property type="nucleotide sequence ID" value="NZ_VOLT01000007.1"/>
</dbReference>
<organism evidence="2 3">
    <name type="scientific">Colwellia demingiae</name>
    <dbReference type="NCBI Taxonomy" id="89401"/>
    <lineage>
        <taxon>Bacteria</taxon>
        <taxon>Pseudomonadati</taxon>
        <taxon>Pseudomonadota</taxon>
        <taxon>Gammaproteobacteria</taxon>
        <taxon>Alteromonadales</taxon>
        <taxon>Colwelliaceae</taxon>
        <taxon>Colwellia</taxon>
    </lineage>
</organism>
<dbReference type="EMBL" id="VOLT01000007">
    <property type="protein sequence ID" value="TWX66782.1"/>
    <property type="molecule type" value="Genomic_DNA"/>
</dbReference>
<dbReference type="InterPro" id="IPR019180">
    <property type="entry name" value="Oxidoreductase-like_N"/>
</dbReference>
<keyword evidence="3" id="KW-1185">Reference proteome</keyword>
<comment type="caution">
    <text evidence="2">The sequence shown here is derived from an EMBL/GenBank/DDBJ whole genome shotgun (WGS) entry which is preliminary data.</text>
</comment>
<dbReference type="OrthoDB" id="6650029at2"/>
<dbReference type="AlphaFoldDB" id="A0A5C6QDP2"/>
<reference evidence="2 3" key="1">
    <citation type="submission" date="2019-07" db="EMBL/GenBank/DDBJ databases">
        <title>Genomes of sea-ice associated Colwellia species.</title>
        <authorList>
            <person name="Bowman J.P."/>
        </authorList>
    </citation>
    <scope>NUCLEOTIDE SEQUENCE [LARGE SCALE GENOMIC DNA]</scope>
    <source>
        <strain evidence="2 3">ACAM 459</strain>
    </source>
</reference>
<feature type="domain" description="Oxidoreductase-like" evidence="1">
    <location>
        <begin position="6"/>
        <end position="45"/>
    </location>
</feature>
<accession>A0A5C6QDP2</accession>
<evidence type="ECO:0000313" key="3">
    <source>
        <dbReference type="Proteomes" id="UP000321822"/>
    </source>
</evidence>
<sequence length="58" mass="6521">MSNSHEKPIAPADDDCCGGGACNPCVWDHYYAELQKWRIKEAKIKEQQAEAQVVENSK</sequence>
<evidence type="ECO:0000259" key="1">
    <source>
        <dbReference type="Pfam" id="PF09791"/>
    </source>
</evidence>
<evidence type="ECO:0000313" key="2">
    <source>
        <dbReference type="EMBL" id="TWX66782.1"/>
    </source>
</evidence>
<proteinExistence type="predicted"/>
<dbReference type="Pfam" id="PF09791">
    <property type="entry name" value="Oxidored-like"/>
    <property type="match status" value="1"/>
</dbReference>
<dbReference type="Proteomes" id="UP000321822">
    <property type="component" value="Unassembled WGS sequence"/>
</dbReference>
<gene>
    <name evidence="2" type="ORF">ESZ36_14580</name>
</gene>
<protein>
    <recommendedName>
        <fullName evidence="1">Oxidoreductase-like domain-containing protein</fullName>
    </recommendedName>
</protein>
<name>A0A5C6QDP2_9GAMM</name>